<gene>
    <name evidence="2" type="ORF">E4635_02490</name>
</gene>
<evidence type="ECO:0000313" key="3">
    <source>
        <dbReference type="Proteomes" id="UP000297407"/>
    </source>
</evidence>
<organism evidence="2 3">
    <name type="scientific">Flavobacterium humi</name>
    <dbReference type="NCBI Taxonomy" id="2562683"/>
    <lineage>
        <taxon>Bacteria</taxon>
        <taxon>Pseudomonadati</taxon>
        <taxon>Bacteroidota</taxon>
        <taxon>Flavobacteriia</taxon>
        <taxon>Flavobacteriales</taxon>
        <taxon>Flavobacteriaceae</taxon>
        <taxon>Flavobacterium</taxon>
    </lineage>
</organism>
<keyword evidence="1" id="KW-1133">Transmembrane helix</keyword>
<protein>
    <submittedName>
        <fullName evidence="2">Uncharacterized protein</fullName>
    </submittedName>
</protein>
<sequence length="101" mass="11124">METFFFAILGWSGMKFKGWRLWLAEPDPVPWKPQPVPWKYAFLSSIGIIVGIAAGLFFKESIANDALFAGQEAISSGLFSFAASNIVTGLASTMMKEKAMR</sequence>
<dbReference type="EMBL" id="SRLH01000001">
    <property type="protein sequence ID" value="TGD59818.1"/>
    <property type="molecule type" value="Genomic_DNA"/>
</dbReference>
<name>A0A4Z0LD58_9FLAO</name>
<reference evidence="2 3" key="1">
    <citation type="submission" date="2019-04" db="EMBL/GenBank/DDBJ databases">
        <title>Flavobacterium sp. strain DS2-A Genome sequencing and assembly.</title>
        <authorList>
            <person name="Kim I."/>
        </authorList>
    </citation>
    <scope>NUCLEOTIDE SEQUENCE [LARGE SCALE GENOMIC DNA]</scope>
    <source>
        <strain evidence="2 3">DS2-A</strain>
    </source>
</reference>
<keyword evidence="3" id="KW-1185">Reference proteome</keyword>
<accession>A0A4Z0LD58</accession>
<dbReference type="OrthoDB" id="1363024at2"/>
<proteinExistence type="predicted"/>
<keyword evidence="1" id="KW-0812">Transmembrane</keyword>
<evidence type="ECO:0000313" key="2">
    <source>
        <dbReference type="EMBL" id="TGD59818.1"/>
    </source>
</evidence>
<dbReference type="Proteomes" id="UP000297407">
    <property type="component" value="Unassembled WGS sequence"/>
</dbReference>
<keyword evidence="1" id="KW-0472">Membrane</keyword>
<feature type="transmembrane region" description="Helical" evidence="1">
    <location>
        <begin position="78"/>
        <end position="95"/>
    </location>
</feature>
<evidence type="ECO:0000256" key="1">
    <source>
        <dbReference type="SAM" id="Phobius"/>
    </source>
</evidence>
<dbReference type="RefSeq" id="WP_135525024.1">
    <property type="nucleotide sequence ID" value="NZ_SRLH01000001.1"/>
</dbReference>
<comment type="caution">
    <text evidence="2">The sequence shown here is derived from an EMBL/GenBank/DDBJ whole genome shotgun (WGS) entry which is preliminary data.</text>
</comment>
<feature type="transmembrane region" description="Helical" evidence="1">
    <location>
        <begin position="40"/>
        <end position="58"/>
    </location>
</feature>
<dbReference type="AlphaFoldDB" id="A0A4Z0LD58"/>